<keyword evidence="1" id="KW-0597">Phosphoprotein</keyword>
<dbReference type="Pfam" id="PF00313">
    <property type="entry name" value="CSD"/>
    <property type="match status" value="1"/>
</dbReference>
<keyword evidence="5" id="KW-1185">Reference proteome</keyword>
<evidence type="ECO:0000256" key="1">
    <source>
        <dbReference type="ARBA" id="ARBA00022553"/>
    </source>
</evidence>
<organism evidence="4 5">
    <name type="scientific">Pseudomaricurvus hydrocarbonicus</name>
    <dbReference type="NCBI Taxonomy" id="1470433"/>
    <lineage>
        <taxon>Bacteria</taxon>
        <taxon>Pseudomonadati</taxon>
        <taxon>Pseudomonadota</taxon>
        <taxon>Gammaproteobacteria</taxon>
        <taxon>Cellvibrionales</taxon>
        <taxon>Cellvibrionaceae</taxon>
        <taxon>Pseudomaricurvus</taxon>
    </lineage>
</organism>
<dbReference type="InterPro" id="IPR010718">
    <property type="entry name" value="DUF1294"/>
</dbReference>
<name>A0A9E5MJP0_9GAMM</name>
<evidence type="ECO:0000313" key="4">
    <source>
        <dbReference type="EMBL" id="NHO64282.1"/>
    </source>
</evidence>
<evidence type="ECO:0000313" key="5">
    <source>
        <dbReference type="Proteomes" id="UP000787472"/>
    </source>
</evidence>
<feature type="domain" description="CSD" evidence="3">
    <location>
        <begin position="2"/>
        <end position="67"/>
    </location>
</feature>
<dbReference type="Proteomes" id="UP000787472">
    <property type="component" value="Unassembled WGS sequence"/>
</dbReference>
<dbReference type="PANTHER" id="PTHR12962:SF1">
    <property type="entry name" value="COLD SHOCK DOMAIN-CONTAINING PROTEIN CG9705"/>
    <property type="match status" value="1"/>
</dbReference>
<dbReference type="InterPro" id="IPR002059">
    <property type="entry name" value="CSP_DNA-bd"/>
</dbReference>
<keyword evidence="2" id="KW-0472">Membrane</keyword>
<keyword evidence="2" id="KW-0812">Transmembrane</keyword>
<dbReference type="RefSeq" id="WP_167181155.1">
    <property type="nucleotide sequence ID" value="NZ_JAAONZ010000001.1"/>
</dbReference>
<dbReference type="GO" id="GO:0003730">
    <property type="term" value="F:mRNA 3'-UTR binding"/>
    <property type="evidence" value="ECO:0007669"/>
    <property type="project" value="TreeGrafter"/>
</dbReference>
<keyword evidence="2" id="KW-1133">Transmembrane helix</keyword>
<feature type="transmembrane region" description="Helical" evidence="2">
    <location>
        <begin position="171"/>
        <end position="191"/>
    </location>
</feature>
<dbReference type="EMBL" id="JAAONZ010000001">
    <property type="protein sequence ID" value="NHO64282.1"/>
    <property type="molecule type" value="Genomic_DNA"/>
</dbReference>
<proteinExistence type="predicted"/>
<dbReference type="SMART" id="SM00357">
    <property type="entry name" value="CSP"/>
    <property type="match status" value="1"/>
</dbReference>
<comment type="caution">
    <text evidence="4">The sequence shown here is derived from an EMBL/GenBank/DDBJ whole genome shotgun (WGS) entry which is preliminary data.</text>
</comment>
<dbReference type="InterPro" id="IPR052069">
    <property type="entry name" value="Ca-reg_mRNA-binding_domain"/>
</dbReference>
<dbReference type="GO" id="GO:0005829">
    <property type="term" value="C:cytosol"/>
    <property type="evidence" value="ECO:0007669"/>
    <property type="project" value="UniProtKB-ARBA"/>
</dbReference>
<evidence type="ECO:0000256" key="2">
    <source>
        <dbReference type="SAM" id="Phobius"/>
    </source>
</evidence>
<dbReference type="Gene3D" id="2.40.50.140">
    <property type="entry name" value="Nucleic acid-binding proteins"/>
    <property type="match status" value="1"/>
</dbReference>
<gene>
    <name evidence="4" type="ORF">G8770_01815</name>
</gene>
<dbReference type="Pfam" id="PF06961">
    <property type="entry name" value="DUF1294"/>
    <property type="match status" value="1"/>
</dbReference>
<dbReference type="GO" id="GO:0043488">
    <property type="term" value="P:regulation of mRNA stability"/>
    <property type="evidence" value="ECO:0007669"/>
    <property type="project" value="TreeGrafter"/>
</dbReference>
<evidence type="ECO:0000259" key="3">
    <source>
        <dbReference type="PROSITE" id="PS51857"/>
    </source>
</evidence>
<dbReference type="InterPro" id="IPR011129">
    <property type="entry name" value="CSD"/>
</dbReference>
<protein>
    <submittedName>
        <fullName evidence="4">DUF1294 domain-containing protein</fullName>
    </submittedName>
</protein>
<sequence>MKYSGTVTQWHPDKGFGFIHQDNGHGKIFFHRSDILNRPAFEGIGQSVVFKTATDRQGRPCAVQVRIPGVKATKATSPKNPSGALSLLLASAFLLVLAGAHLQQRLPVEILLFYVSISLVTFIAYLRDKLAAQKNQWRIQESSLHLFALIGGWPGAAFAQQILRHKSRKTAFRFTFWVTVILNSSALFWLLSEDGLKYLNIGVGSLRQLLEMFGIRPG</sequence>
<reference evidence="4" key="1">
    <citation type="submission" date="2020-03" db="EMBL/GenBank/DDBJ databases">
        <authorList>
            <person name="Guo F."/>
        </authorList>
    </citation>
    <scope>NUCLEOTIDE SEQUENCE</scope>
    <source>
        <strain evidence="4">JCM 30134</strain>
    </source>
</reference>
<dbReference type="PANTHER" id="PTHR12962">
    <property type="entry name" value="CALCIUM-REGULATED HEAT STABLE PROTEIN CRHSP-24-RELATED"/>
    <property type="match status" value="1"/>
</dbReference>
<dbReference type="SUPFAM" id="SSF50249">
    <property type="entry name" value="Nucleic acid-binding proteins"/>
    <property type="match status" value="1"/>
</dbReference>
<accession>A0A9E5MJP0</accession>
<dbReference type="CDD" id="cd04458">
    <property type="entry name" value="CSP_CDS"/>
    <property type="match status" value="1"/>
</dbReference>
<dbReference type="AlphaFoldDB" id="A0A9E5MJP0"/>
<dbReference type="PROSITE" id="PS51857">
    <property type="entry name" value="CSD_2"/>
    <property type="match status" value="1"/>
</dbReference>
<feature type="transmembrane region" description="Helical" evidence="2">
    <location>
        <begin position="108"/>
        <end position="126"/>
    </location>
</feature>
<feature type="transmembrane region" description="Helical" evidence="2">
    <location>
        <begin position="84"/>
        <end position="102"/>
    </location>
</feature>
<dbReference type="InterPro" id="IPR012340">
    <property type="entry name" value="NA-bd_OB-fold"/>
</dbReference>